<dbReference type="EMBL" id="QKNY01000018">
    <property type="protein sequence ID" value="RJX42202.1"/>
    <property type="molecule type" value="Genomic_DNA"/>
</dbReference>
<reference evidence="4 5" key="1">
    <citation type="submission" date="2018-06" db="EMBL/GenBank/DDBJ databases">
        <title>Halonotius sp. F13-13 a new haloarchaeeon isolated from a solar saltern from Isla Cristina, Huelva, Spain.</title>
        <authorList>
            <person name="Duran-Viseras A."/>
            <person name="Sanchez-Porro C."/>
            <person name="Ventosa A."/>
        </authorList>
    </citation>
    <scope>NUCLEOTIDE SEQUENCE [LARGE SCALE GENOMIC DNA]</scope>
    <source>
        <strain evidence="4 5">F13-13</strain>
    </source>
</reference>
<proteinExistence type="predicted"/>
<dbReference type="InterPro" id="IPR027417">
    <property type="entry name" value="P-loop_NTPase"/>
</dbReference>
<sequence length="247" mass="27510">MPETVQTGVDGLDSILGGGIVNNATVLVSGNPGTGKSLFGINYLYSGVIDHGERGIYISFEENAEDIKMAAESIGFDRFSELVDEDEIKIYDKREMLQDGNFTETMDRLLEVFTESEYDRLVLDSLTMFQLFFEDEREKRTYLLKFSDILKQHGLTSLLINEQGAVFPDTEIGLENFLTDGNIYFIQTPTDSGVNRYVWVAKMRKQDINTDIFPMEISDGGITVYEKASGFSMMAGESGPGGDGPSF</sequence>
<evidence type="ECO:0000313" key="5">
    <source>
        <dbReference type="Proteomes" id="UP000276588"/>
    </source>
</evidence>
<dbReference type="GO" id="GO:0005524">
    <property type="term" value="F:ATP binding"/>
    <property type="evidence" value="ECO:0007669"/>
    <property type="project" value="UniProtKB-KW"/>
</dbReference>
<keyword evidence="2" id="KW-0067">ATP-binding</keyword>
<name>A0A3A6PP38_9EURY</name>
<dbReference type="InterPro" id="IPR010624">
    <property type="entry name" value="KaiC_dom"/>
</dbReference>
<organism evidence="4 5">
    <name type="scientific">Halonotius aquaticus</name>
    <dbReference type="NCBI Taxonomy" id="2216978"/>
    <lineage>
        <taxon>Archaea</taxon>
        <taxon>Methanobacteriati</taxon>
        <taxon>Methanobacteriota</taxon>
        <taxon>Stenosarchaea group</taxon>
        <taxon>Halobacteria</taxon>
        <taxon>Halobacteriales</taxon>
        <taxon>Haloferacaceae</taxon>
        <taxon>Halonotius</taxon>
    </lineage>
</organism>
<dbReference type="InterPro" id="IPR014774">
    <property type="entry name" value="KaiC-like_dom"/>
</dbReference>
<keyword evidence="5" id="KW-1185">Reference proteome</keyword>
<dbReference type="PRINTS" id="PR01874">
    <property type="entry name" value="DNAREPAIRADA"/>
</dbReference>
<evidence type="ECO:0000256" key="2">
    <source>
        <dbReference type="ARBA" id="ARBA00022840"/>
    </source>
</evidence>
<dbReference type="SUPFAM" id="SSF52540">
    <property type="entry name" value="P-loop containing nucleoside triphosphate hydrolases"/>
    <property type="match status" value="1"/>
</dbReference>
<comment type="caution">
    <text evidence="4">The sequence shown here is derived from an EMBL/GenBank/DDBJ whole genome shotgun (WGS) entry which is preliminary data.</text>
</comment>
<gene>
    <name evidence="4" type="ORF">DM826_11180</name>
</gene>
<dbReference type="Pfam" id="PF06745">
    <property type="entry name" value="ATPase"/>
    <property type="match status" value="1"/>
</dbReference>
<dbReference type="Gene3D" id="3.40.50.300">
    <property type="entry name" value="P-loop containing nucleotide triphosphate hydrolases"/>
    <property type="match status" value="1"/>
</dbReference>
<dbReference type="PANTHER" id="PTHR43637:SF1">
    <property type="entry name" value="UPF0273 PROTEIN TM_0370"/>
    <property type="match status" value="1"/>
</dbReference>
<evidence type="ECO:0000256" key="1">
    <source>
        <dbReference type="ARBA" id="ARBA00022741"/>
    </source>
</evidence>
<dbReference type="RefSeq" id="WP_120103511.1">
    <property type="nucleotide sequence ID" value="NZ_QKNY01000018.1"/>
</dbReference>
<dbReference type="AlphaFoldDB" id="A0A3A6PP38"/>
<dbReference type="PANTHER" id="PTHR43637">
    <property type="entry name" value="UPF0273 PROTEIN TM_0370"/>
    <property type="match status" value="1"/>
</dbReference>
<keyword evidence="1" id="KW-0547">Nucleotide-binding</keyword>
<dbReference type="PROSITE" id="PS51146">
    <property type="entry name" value="KAIC"/>
    <property type="match status" value="1"/>
</dbReference>
<dbReference type="Proteomes" id="UP000276588">
    <property type="component" value="Unassembled WGS sequence"/>
</dbReference>
<evidence type="ECO:0000313" key="4">
    <source>
        <dbReference type="EMBL" id="RJX42202.1"/>
    </source>
</evidence>
<accession>A0A3A6PP38</accession>
<feature type="domain" description="KaiC" evidence="3">
    <location>
        <begin position="3"/>
        <end position="238"/>
    </location>
</feature>
<protein>
    <submittedName>
        <fullName evidence="4">Circadian regulator CirA</fullName>
    </submittedName>
</protein>
<evidence type="ECO:0000259" key="3">
    <source>
        <dbReference type="PROSITE" id="PS51146"/>
    </source>
</evidence>
<dbReference type="OrthoDB" id="27015at2157"/>